<evidence type="ECO:0000256" key="5">
    <source>
        <dbReference type="ARBA" id="ARBA00023136"/>
    </source>
</evidence>
<evidence type="ECO:0000256" key="4">
    <source>
        <dbReference type="ARBA" id="ARBA00022989"/>
    </source>
</evidence>
<keyword evidence="3 6" id="KW-0812">Transmembrane</keyword>
<feature type="transmembrane region" description="Helical" evidence="6">
    <location>
        <begin position="367"/>
        <end position="392"/>
    </location>
</feature>
<comment type="caution">
    <text evidence="6">Lacks conserved residue(s) required for the propagation of feature annotation.</text>
</comment>
<accession>A0ABR1CIH0</accession>
<dbReference type="Proteomes" id="UP001303046">
    <property type="component" value="Unassembled WGS sequence"/>
</dbReference>
<evidence type="ECO:0000313" key="10">
    <source>
        <dbReference type="Proteomes" id="UP001303046"/>
    </source>
</evidence>
<dbReference type="InterPro" id="IPR017452">
    <property type="entry name" value="GPCR_Rhodpsn_7TM"/>
</dbReference>
<protein>
    <recommendedName>
        <fullName evidence="6">Serpentine receptor class gamma</fullName>
    </recommendedName>
</protein>
<keyword evidence="10" id="KW-1185">Reference proteome</keyword>
<evidence type="ECO:0000256" key="7">
    <source>
        <dbReference type="SAM" id="MobiDB-lite"/>
    </source>
</evidence>
<gene>
    <name evidence="9" type="primary">Necator_chrII.g7954</name>
    <name evidence="9" type="ORF">RB195_020160</name>
</gene>
<feature type="transmembrane region" description="Helical" evidence="6">
    <location>
        <begin position="534"/>
        <end position="555"/>
    </location>
</feature>
<comment type="similarity">
    <text evidence="2 6">Belongs to the nematode receptor-like protein srg family.</text>
</comment>
<dbReference type="PROSITE" id="PS50262">
    <property type="entry name" value="G_PROTEIN_RECEP_F1_2"/>
    <property type="match status" value="1"/>
</dbReference>
<evidence type="ECO:0000256" key="6">
    <source>
        <dbReference type="RuleBase" id="RU280813"/>
    </source>
</evidence>
<reference evidence="9 10" key="1">
    <citation type="submission" date="2023-08" db="EMBL/GenBank/DDBJ databases">
        <title>A Necator americanus chromosomal reference genome.</title>
        <authorList>
            <person name="Ilik V."/>
            <person name="Petrzelkova K.J."/>
            <person name="Pardy F."/>
            <person name="Fuh T."/>
            <person name="Niatou-Singa F.S."/>
            <person name="Gouil Q."/>
            <person name="Baker L."/>
            <person name="Ritchie M.E."/>
            <person name="Jex A.R."/>
            <person name="Gazzola D."/>
            <person name="Li H."/>
            <person name="Toshio Fujiwara R."/>
            <person name="Zhan B."/>
            <person name="Aroian R.V."/>
            <person name="Pafco B."/>
            <person name="Schwarz E.M."/>
        </authorList>
    </citation>
    <scope>NUCLEOTIDE SEQUENCE [LARGE SCALE GENOMIC DNA]</scope>
    <source>
        <strain evidence="9 10">Aroian</strain>
        <tissue evidence="9">Whole animal</tissue>
    </source>
</reference>
<feature type="transmembrane region" description="Helical" evidence="6">
    <location>
        <begin position="93"/>
        <end position="117"/>
    </location>
</feature>
<dbReference type="EMBL" id="JAVFWL010000002">
    <property type="protein sequence ID" value="KAK6737890.1"/>
    <property type="molecule type" value="Genomic_DNA"/>
</dbReference>
<dbReference type="Pfam" id="PF02118">
    <property type="entry name" value="Srg"/>
    <property type="match status" value="2"/>
</dbReference>
<dbReference type="InterPro" id="IPR000609">
    <property type="entry name" value="7TM_GPCR_serpentine_rcpt_Srg"/>
</dbReference>
<proteinExistence type="inferred from homology"/>
<keyword evidence="4 6" id="KW-1133">Transmembrane helix</keyword>
<name>A0ABR1CIH0_NECAM</name>
<evidence type="ECO:0000256" key="3">
    <source>
        <dbReference type="ARBA" id="ARBA00022692"/>
    </source>
</evidence>
<feature type="transmembrane region" description="Helical" evidence="6">
    <location>
        <begin position="489"/>
        <end position="513"/>
    </location>
</feature>
<feature type="transmembrane region" description="Helical" evidence="6">
    <location>
        <begin position="404"/>
        <end position="424"/>
    </location>
</feature>
<feature type="transmembrane region" description="Helical" evidence="6">
    <location>
        <begin position="567"/>
        <end position="592"/>
    </location>
</feature>
<feature type="domain" description="G-protein coupled receptors family 1 profile" evidence="8">
    <location>
        <begin position="385"/>
        <end position="516"/>
    </location>
</feature>
<feature type="region of interest" description="Disordered" evidence="7">
    <location>
        <begin position="56"/>
        <end position="76"/>
    </location>
</feature>
<keyword evidence="5 6" id="KW-0472">Membrane</keyword>
<comment type="subcellular location">
    <subcellularLocation>
        <location evidence="1">Membrane</location>
        <topology evidence="1">Multi-pass membrane protein</topology>
    </subcellularLocation>
</comment>
<evidence type="ECO:0000256" key="1">
    <source>
        <dbReference type="ARBA" id="ARBA00004141"/>
    </source>
</evidence>
<feature type="transmembrane region" description="Helical" evidence="6">
    <location>
        <begin position="291"/>
        <end position="312"/>
    </location>
</feature>
<feature type="transmembrane region" description="Helical" evidence="6">
    <location>
        <begin position="332"/>
        <end position="355"/>
    </location>
</feature>
<evidence type="ECO:0000313" key="9">
    <source>
        <dbReference type="EMBL" id="KAK6737890.1"/>
    </source>
</evidence>
<evidence type="ECO:0000256" key="2">
    <source>
        <dbReference type="ARBA" id="ARBA00005692"/>
    </source>
</evidence>
<dbReference type="PANTHER" id="PTHR31552">
    <property type="entry name" value="SERPENTINE RECEPTOR CLASS GAMMA"/>
    <property type="match status" value="1"/>
</dbReference>
<sequence length="665" mass="75097">MSAADELKFEKEVDQIEAELGDDYLVRLLQCLTSSSPEANRGLLELHSECQNVVSKYPPMRTDDEKPKKRTQSQGTMRLDGCKNTTYKLADELFFFVPLIYGIPTIFLHVNIAMVIVIKRHDAVLKLAFFKICAVYSMLMVVMWCFDMVSTRFIGIGYFCEDLLYLWGKLSYTLSPVQFIMTYSRHAQFYDMGTPLDYIYDVDVSATSSYDMVLNIYTNETHSLYSGRAKKFEKAWEDKSPVRAYTLHMLYSGKMKSTVNTVNGVAVGKSTPPIMDGKFQHLSEPTSACSISFTTMLVAFISALIILCTTVVTYSKLASHKNHHGSRIDKNLLIIGMISSVSTSLLAIAEVPLYLSINYAILSPKHFFISICVKQIVIDIIYLHMNIVVVIIMKRNDASLKPAFFKIYTAYSITMVVMWCFDMLSTRFIGTGYLCTELLNLWGKRSYALSGVQFVMTFSRHAQFYAATVLSINRMTAVVYPTSYKQCSITFTTMVVISICALIILFTTILTYFKFLSYTSSVRRWSKVDKNLMIVGTTSSLTTFLLAIAEIPLYLLINYSVMSRTHFFIAICVKQIVIDLTFLFSGWSILLLSSAVRRSVVGVYIGLKDAMRAKLVVAAGSVSSGTKNNHKSQRYLGTGVRVEMPQLHTRSPEKIHPPEDKAGWK</sequence>
<comment type="caution">
    <text evidence="9">The sequence shown here is derived from an EMBL/GenBank/DDBJ whole genome shotgun (WGS) entry which is preliminary data.</text>
</comment>
<feature type="transmembrane region" description="Helical" evidence="6">
    <location>
        <begin position="124"/>
        <end position="144"/>
    </location>
</feature>
<dbReference type="PANTHER" id="PTHR31552:SF8">
    <property type="entry name" value="SERPENTINE RECEPTOR CLASS GAMMA"/>
    <property type="match status" value="1"/>
</dbReference>
<organism evidence="9 10">
    <name type="scientific">Necator americanus</name>
    <name type="common">Human hookworm</name>
    <dbReference type="NCBI Taxonomy" id="51031"/>
    <lineage>
        <taxon>Eukaryota</taxon>
        <taxon>Metazoa</taxon>
        <taxon>Ecdysozoa</taxon>
        <taxon>Nematoda</taxon>
        <taxon>Chromadorea</taxon>
        <taxon>Rhabditida</taxon>
        <taxon>Rhabditina</taxon>
        <taxon>Rhabditomorpha</taxon>
        <taxon>Strongyloidea</taxon>
        <taxon>Ancylostomatidae</taxon>
        <taxon>Bunostominae</taxon>
        <taxon>Necator</taxon>
    </lineage>
</organism>
<evidence type="ECO:0000259" key="8">
    <source>
        <dbReference type="PROSITE" id="PS50262"/>
    </source>
</evidence>